<dbReference type="Proteomes" id="UP000569092">
    <property type="component" value="Unassembled WGS sequence"/>
</dbReference>
<dbReference type="PANTHER" id="PTHR42831">
    <property type="entry name" value="FE-S PROTEIN MATURATION AUXILIARY FACTOR YITW"/>
    <property type="match status" value="1"/>
</dbReference>
<accession>A0A7W8N3T1</accession>
<dbReference type="SUPFAM" id="SSF117916">
    <property type="entry name" value="Fe-S cluster assembly (FSCA) domain-like"/>
    <property type="match status" value="1"/>
</dbReference>
<protein>
    <submittedName>
        <fullName evidence="1">Metal-sulfur cluster biosynthetic enzyme</fullName>
    </submittedName>
</protein>
<dbReference type="PANTHER" id="PTHR42831:SF1">
    <property type="entry name" value="FE-S PROTEIN MATURATION AUXILIARY FACTOR YITW"/>
    <property type="match status" value="1"/>
</dbReference>
<dbReference type="EMBL" id="JACHDZ010000001">
    <property type="protein sequence ID" value="MBB5342886.1"/>
    <property type="molecule type" value="Genomic_DNA"/>
</dbReference>
<evidence type="ECO:0000313" key="2">
    <source>
        <dbReference type="Proteomes" id="UP000569092"/>
    </source>
</evidence>
<proteinExistence type="predicted"/>
<reference evidence="1 2" key="1">
    <citation type="submission" date="2020-08" db="EMBL/GenBank/DDBJ databases">
        <title>Genomic Encyclopedia of Type Strains, Phase IV (KMG-V): Genome sequencing to study the core and pangenomes of soil and plant-associated prokaryotes.</title>
        <authorList>
            <person name="Whitman W."/>
        </authorList>
    </citation>
    <scope>NUCLEOTIDE SEQUENCE [LARGE SCALE GENOMIC DNA]</scope>
    <source>
        <strain evidence="1 2">M8US30</strain>
    </source>
</reference>
<organism evidence="1 2">
    <name type="scientific">Tunturiibacter lichenicola</name>
    <dbReference type="NCBI Taxonomy" id="2051959"/>
    <lineage>
        <taxon>Bacteria</taxon>
        <taxon>Pseudomonadati</taxon>
        <taxon>Acidobacteriota</taxon>
        <taxon>Terriglobia</taxon>
        <taxon>Terriglobales</taxon>
        <taxon>Acidobacteriaceae</taxon>
        <taxon>Tunturiibacter</taxon>
    </lineage>
</organism>
<dbReference type="Gene3D" id="3.30.300.130">
    <property type="entry name" value="Fe-S cluster assembly (FSCA)"/>
    <property type="match status" value="1"/>
</dbReference>
<dbReference type="InterPro" id="IPR034904">
    <property type="entry name" value="FSCA_dom_sf"/>
</dbReference>
<comment type="caution">
    <text evidence="1">The sequence shown here is derived from an EMBL/GenBank/DDBJ whole genome shotgun (WGS) entry which is preliminary data.</text>
</comment>
<name>A0A7W8N3T1_9BACT</name>
<dbReference type="InterPro" id="IPR052339">
    <property type="entry name" value="Fe-S_Maturation_MIP18"/>
</dbReference>
<gene>
    <name evidence="1" type="ORF">HDF10_000836</name>
</gene>
<evidence type="ECO:0000313" key="1">
    <source>
        <dbReference type="EMBL" id="MBB5342886.1"/>
    </source>
</evidence>
<dbReference type="AlphaFoldDB" id="A0A7W8N3T1"/>
<sequence length="123" mass="13192">MLTQSDILHALRDCYDPVLPCNIVDLGLIHSITITPDAEAPGARIPGVPQKCIIEISVTPTQTEEAATAQLSAQISNRLAGLEAISRTTITLLDTPHWTPNNITPAGRKTLGLDGNPHLVQIR</sequence>